<dbReference type="RefSeq" id="WP_067415529.1">
    <property type="nucleotide sequence ID" value="NZ_LNTY01000033.1"/>
</dbReference>
<evidence type="ECO:0000313" key="2">
    <source>
        <dbReference type="EMBL" id="KXF81888.1"/>
    </source>
</evidence>
<sequence>MKKMIASAVLGCMMFAGAATAEQLTLEEGQAIVKPFYDLFSLQDTEAQARANMSPDWQSYYSNTSYKNLDDTMKAVVGAFPKMVPDMKWTQDDISVTTENEVVVRGTLTGTPAGDTFFGQPVNGKPFSVMTLDIHTIEDGKVVKTYHIEDWFRGLGQMRPDAK</sequence>
<evidence type="ECO:0000256" key="1">
    <source>
        <dbReference type="SAM" id="SignalP"/>
    </source>
</evidence>
<gene>
    <name evidence="2" type="ORF">ATN88_20610</name>
</gene>
<comment type="caution">
    <text evidence="2">The sequence shown here is derived from an EMBL/GenBank/DDBJ whole genome shotgun (WGS) entry which is preliminary data.</text>
</comment>
<keyword evidence="1" id="KW-0732">Signal</keyword>
<dbReference type="GO" id="GO:0030638">
    <property type="term" value="P:polyketide metabolic process"/>
    <property type="evidence" value="ECO:0007669"/>
    <property type="project" value="InterPro"/>
</dbReference>
<dbReference type="InterPro" id="IPR032710">
    <property type="entry name" value="NTF2-like_dom_sf"/>
</dbReference>
<evidence type="ECO:0008006" key="4">
    <source>
        <dbReference type="Google" id="ProtNLM"/>
    </source>
</evidence>
<dbReference type="Gene3D" id="3.10.450.50">
    <property type="match status" value="1"/>
</dbReference>
<dbReference type="EMBL" id="LNTY01000033">
    <property type="protein sequence ID" value="KXF81888.1"/>
    <property type="molecule type" value="Genomic_DNA"/>
</dbReference>
<dbReference type="STRING" id="294935.ATN88_20610"/>
<reference evidence="2 3" key="1">
    <citation type="submission" date="2015-11" db="EMBL/GenBank/DDBJ databases">
        <title>Genomic Taxonomy of the Vibrionaceae.</title>
        <authorList>
            <person name="Gomez-Gil B."/>
            <person name="Enciso-Ibarra J."/>
        </authorList>
    </citation>
    <scope>NUCLEOTIDE SEQUENCE [LARGE SCALE GENOMIC DNA]</scope>
    <source>
        <strain evidence="2 3">CAIM 912</strain>
    </source>
</reference>
<dbReference type="AlphaFoldDB" id="A0A135I8Z5"/>
<dbReference type="OrthoDB" id="9182871at2"/>
<name>A0A135I8Z5_9GAMM</name>
<proteinExistence type="predicted"/>
<protein>
    <recommendedName>
        <fullName evidence="4">Polyketide cyclase</fullName>
    </recommendedName>
</protein>
<dbReference type="Proteomes" id="UP000070529">
    <property type="component" value="Unassembled WGS sequence"/>
</dbReference>
<organism evidence="2 3">
    <name type="scientific">Enterovibrio coralii</name>
    <dbReference type="NCBI Taxonomy" id="294935"/>
    <lineage>
        <taxon>Bacteria</taxon>
        <taxon>Pseudomonadati</taxon>
        <taxon>Pseudomonadota</taxon>
        <taxon>Gammaproteobacteria</taxon>
        <taxon>Vibrionales</taxon>
        <taxon>Vibrionaceae</taxon>
        <taxon>Enterovibrio</taxon>
    </lineage>
</organism>
<feature type="signal peptide" evidence="1">
    <location>
        <begin position="1"/>
        <end position="21"/>
    </location>
</feature>
<dbReference type="SUPFAM" id="SSF54427">
    <property type="entry name" value="NTF2-like"/>
    <property type="match status" value="1"/>
</dbReference>
<evidence type="ECO:0000313" key="3">
    <source>
        <dbReference type="Proteomes" id="UP000070529"/>
    </source>
</evidence>
<feature type="chain" id="PRO_5007465799" description="Polyketide cyclase" evidence="1">
    <location>
        <begin position="22"/>
        <end position="163"/>
    </location>
</feature>
<accession>A0A135I8Z5</accession>
<dbReference type="InterPro" id="IPR009959">
    <property type="entry name" value="Cyclase_SnoaL-like"/>
</dbReference>
<dbReference type="Pfam" id="PF07366">
    <property type="entry name" value="SnoaL"/>
    <property type="match status" value="1"/>
</dbReference>
<keyword evidence="3" id="KW-1185">Reference proteome</keyword>